<dbReference type="SMART" id="SM00516">
    <property type="entry name" value="SEC14"/>
    <property type="match status" value="1"/>
</dbReference>
<sequence length="626" mass="71696">MTMYRQGSEDQASLRRYNSFISDSDKNVLAIQEIRYRILQAGKSQAKMTLADAARISNEDWWINSFLQSQGNDVDVAYAVILECLRWRHNFDVDNISLLLLKPLLDRKVMYLHGVDLYRNPILWINLANYNGSSEEHEFNQLFTFWLERHYMDTCGSQLLLLINMTNMAAKNMYFNTFKFILHALKYYYPNAVNDIVIFESPSILNASWKVIKSWADSGHPLFNQVTRDSVHQFVEEQYLPTHMGGTDPFEFTMDELAHCLPVAKSDNNQMDSDKENGENENGTVNGNGNGLGNGMGVTNGELLLSNKLNNLELQIKRAVKFDDDEDTVRKEPLTLPRRPSKGPTNRRPSMSNAIKPLIENRNSAPEEQWVDGQFVKFSPRDELQLRKVDGESDLIDVVAIKNVSSGSLMFKIKTTSPEKFRVRPSTGIVAVGATESVRVYLQHEYRYSCSKEKFLILAMETNETNIENFGEAWKSAKNKVEQKMKCKIAEDCVLDDAKERKSGFLTEQQETVQSFRQQIVDLQYSYALLMKILAVLIVFLIIVFYYDRSNYASLQSNFDKIVQEHKTLITQFAQRLQTLENQPRTIIVNSPSSAPESTIPLTTPAPIPVVTEQLHNHEPAYEEDL</sequence>
<keyword evidence="2" id="KW-0472">Membrane</keyword>
<comment type="caution">
    <text evidence="5">The sequence shown here is derived from an EMBL/GenBank/DDBJ whole genome shotgun (WGS) entry which is preliminary data.</text>
</comment>
<dbReference type="SUPFAM" id="SSF52087">
    <property type="entry name" value="CRAL/TRIO domain"/>
    <property type="match status" value="1"/>
</dbReference>
<dbReference type="GO" id="GO:0012505">
    <property type="term" value="C:endomembrane system"/>
    <property type="evidence" value="ECO:0007669"/>
    <property type="project" value="TreeGrafter"/>
</dbReference>
<dbReference type="PANTHER" id="PTHR46384">
    <property type="entry name" value="MOTILE SPERM DOMAIN-CONTAINING PROTEIN 2"/>
    <property type="match status" value="1"/>
</dbReference>
<dbReference type="SUPFAM" id="SSF46938">
    <property type="entry name" value="CRAL/TRIO N-terminal domain"/>
    <property type="match status" value="1"/>
</dbReference>
<keyword evidence="2" id="KW-1133">Transmembrane helix</keyword>
<evidence type="ECO:0000313" key="5">
    <source>
        <dbReference type="EMBL" id="PAV77352.1"/>
    </source>
</evidence>
<feature type="transmembrane region" description="Helical" evidence="2">
    <location>
        <begin position="525"/>
        <end position="547"/>
    </location>
</feature>
<feature type="compositionally biased region" description="Polar residues" evidence="1">
    <location>
        <begin position="343"/>
        <end position="353"/>
    </location>
</feature>
<dbReference type="SUPFAM" id="SSF49354">
    <property type="entry name" value="PapD-like"/>
    <property type="match status" value="1"/>
</dbReference>
<evidence type="ECO:0000313" key="6">
    <source>
        <dbReference type="Proteomes" id="UP000218231"/>
    </source>
</evidence>
<dbReference type="Gene3D" id="2.60.40.10">
    <property type="entry name" value="Immunoglobulins"/>
    <property type="match status" value="1"/>
</dbReference>
<dbReference type="PROSITE" id="PS50202">
    <property type="entry name" value="MSP"/>
    <property type="match status" value="1"/>
</dbReference>
<feature type="domain" description="MSP" evidence="4">
    <location>
        <begin position="375"/>
        <end position="492"/>
    </location>
</feature>
<dbReference type="InterPro" id="IPR001251">
    <property type="entry name" value="CRAL-TRIO_dom"/>
</dbReference>
<dbReference type="CDD" id="cd00170">
    <property type="entry name" value="SEC14"/>
    <property type="match status" value="1"/>
</dbReference>
<dbReference type="InterPro" id="IPR008962">
    <property type="entry name" value="PapD-like_sf"/>
</dbReference>
<evidence type="ECO:0000259" key="3">
    <source>
        <dbReference type="PROSITE" id="PS50191"/>
    </source>
</evidence>
<keyword evidence="6" id="KW-1185">Reference proteome</keyword>
<feature type="region of interest" description="Disordered" evidence="1">
    <location>
        <begin position="266"/>
        <end position="291"/>
    </location>
</feature>
<dbReference type="Gene3D" id="3.40.525.10">
    <property type="entry name" value="CRAL-TRIO lipid binding domain"/>
    <property type="match status" value="1"/>
</dbReference>
<dbReference type="PANTHER" id="PTHR46384:SF1">
    <property type="entry name" value="MOTILE SPERM DOMAIN-CONTAINING PROTEIN 2"/>
    <property type="match status" value="1"/>
</dbReference>
<dbReference type="InterPro" id="IPR053012">
    <property type="entry name" value="ER-organelle_contact"/>
</dbReference>
<feature type="domain" description="CRAL-TRIO" evidence="3">
    <location>
        <begin position="97"/>
        <end position="252"/>
    </location>
</feature>
<dbReference type="InterPro" id="IPR036273">
    <property type="entry name" value="CRAL/TRIO_N_dom_sf"/>
</dbReference>
<dbReference type="Pfam" id="PF00650">
    <property type="entry name" value="CRAL_TRIO"/>
    <property type="match status" value="1"/>
</dbReference>
<dbReference type="EMBL" id="LIAE01007728">
    <property type="protein sequence ID" value="PAV77352.1"/>
    <property type="molecule type" value="Genomic_DNA"/>
</dbReference>
<proteinExistence type="predicted"/>
<accession>A0A2A2KTS7</accession>
<dbReference type="Pfam" id="PF00635">
    <property type="entry name" value="Motile_Sperm"/>
    <property type="match status" value="1"/>
</dbReference>
<dbReference type="Proteomes" id="UP000218231">
    <property type="component" value="Unassembled WGS sequence"/>
</dbReference>
<dbReference type="InterPro" id="IPR036865">
    <property type="entry name" value="CRAL-TRIO_dom_sf"/>
</dbReference>
<dbReference type="GO" id="GO:0140284">
    <property type="term" value="C:endoplasmic reticulum-endosome membrane contact site"/>
    <property type="evidence" value="ECO:0007669"/>
    <property type="project" value="TreeGrafter"/>
</dbReference>
<dbReference type="STRING" id="2018661.A0A2A2KTS7"/>
<feature type="region of interest" description="Disordered" evidence="1">
    <location>
        <begin position="325"/>
        <end position="353"/>
    </location>
</feature>
<dbReference type="AlphaFoldDB" id="A0A2A2KTS7"/>
<dbReference type="InterPro" id="IPR000535">
    <property type="entry name" value="MSP_dom"/>
</dbReference>
<organism evidence="5 6">
    <name type="scientific">Diploscapter pachys</name>
    <dbReference type="NCBI Taxonomy" id="2018661"/>
    <lineage>
        <taxon>Eukaryota</taxon>
        <taxon>Metazoa</taxon>
        <taxon>Ecdysozoa</taxon>
        <taxon>Nematoda</taxon>
        <taxon>Chromadorea</taxon>
        <taxon>Rhabditida</taxon>
        <taxon>Rhabditina</taxon>
        <taxon>Rhabditomorpha</taxon>
        <taxon>Rhabditoidea</taxon>
        <taxon>Rhabditidae</taxon>
        <taxon>Diploscapter</taxon>
    </lineage>
</organism>
<dbReference type="PROSITE" id="PS50191">
    <property type="entry name" value="CRAL_TRIO"/>
    <property type="match status" value="1"/>
</dbReference>
<gene>
    <name evidence="5" type="ORF">WR25_08424</name>
</gene>
<evidence type="ECO:0000256" key="1">
    <source>
        <dbReference type="SAM" id="MobiDB-lite"/>
    </source>
</evidence>
<dbReference type="InterPro" id="IPR013783">
    <property type="entry name" value="Ig-like_fold"/>
</dbReference>
<evidence type="ECO:0000256" key="2">
    <source>
        <dbReference type="SAM" id="Phobius"/>
    </source>
</evidence>
<evidence type="ECO:0000259" key="4">
    <source>
        <dbReference type="PROSITE" id="PS50202"/>
    </source>
</evidence>
<name>A0A2A2KTS7_9BILA</name>
<dbReference type="OrthoDB" id="407959at2759"/>
<reference evidence="5 6" key="1">
    <citation type="journal article" date="2017" name="Curr. Biol.">
        <title>Genome architecture and evolution of a unichromosomal asexual nematode.</title>
        <authorList>
            <person name="Fradin H."/>
            <person name="Zegar C."/>
            <person name="Gutwein M."/>
            <person name="Lucas J."/>
            <person name="Kovtun M."/>
            <person name="Corcoran D."/>
            <person name="Baugh L.R."/>
            <person name="Kiontke K."/>
            <person name="Gunsalus K."/>
            <person name="Fitch D.H."/>
            <person name="Piano F."/>
        </authorList>
    </citation>
    <scope>NUCLEOTIDE SEQUENCE [LARGE SCALE GENOMIC DNA]</scope>
    <source>
        <strain evidence="5">PF1309</strain>
    </source>
</reference>
<keyword evidence="2" id="KW-0812">Transmembrane</keyword>
<evidence type="ECO:0008006" key="7">
    <source>
        <dbReference type="Google" id="ProtNLM"/>
    </source>
</evidence>
<protein>
    <recommendedName>
        <fullName evidence="7">Major sperm protein</fullName>
    </recommendedName>
</protein>